<reference evidence="2" key="1">
    <citation type="journal article" date="2019" name="Int. J. Syst. Evol. Microbiol.">
        <title>The Global Catalogue of Microorganisms (GCM) 10K type strain sequencing project: providing services to taxonomists for standard genome sequencing and annotation.</title>
        <authorList>
            <consortium name="The Broad Institute Genomics Platform"/>
            <consortium name="The Broad Institute Genome Sequencing Center for Infectious Disease"/>
            <person name="Wu L."/>
            <person name="Ma J."/>
        </authorList>
    </citation>
    <scope>NUCLEOTIDE SEQUENCE [LARGE SCALE GENOMIC DNA]</scope>
    <source>
        <strain evidence="2">JCM 17555</strain>
    </source>
</reference>
<evidence type="ECO:0000313" key="1">
    <source>
        <dbReference type="EMBL" id="GAA3958138.1"/>
    </source>
</evidence>
<proteinExistence type="predicted"/>
<organism evidence="1 2">
    <name type="scientific">Allohahella marinimesophila</name>
    <dbReference type="NCBI Taxonomy" id="1054972"/>
    <lineage>
        <taxon>Bacteria</taxon>
        <taxon>Pseudomonadati</taxon>
        <taxon>Pseudomonadota</taxon>
        <taxon>Gammaproteobacteria</taxon>
        <taxon>Oceanospirillales</taxon>
        <taxon>Hahellaceae</taxon>
        <taxon>Allohahella</taxon>
    </lineage>
</organism>
<dbReference type="EMBL" id="BAABBO010000007">
    <property type="protein sequence ID" value="GAA3958138.1"/>
    <property type="molecule type" value="Genomic_DNA"/>
</dbReference>
<evidence type="ECO:0000313" key="2">
    <source>
        <dbReference type="Proteomes" id="UP001501337"/>
    </source>
</evidence>
<gene>
    <name evidence="1" type="ORF">GCM10022278_15750</name>
</gene>
<accession>A0ABP7P1G4</accession>
<sequence>MIALEVHLRLEVQRELMARQCAAQIHLQIAALQCSVIHFRGQKLHSSAATGPKVSLRTEASKWRPKIFNVY</sequence>
<name>A0ABP7P1G4_9GAMM</name>
<keyword evidence="2" id="KW-1185">Reference proteome</keyword>
<protein>
    <submittedName>
        <fullName evidence="1">Uncharacterized protein</fullName>
    </submittedName>
</protein>
<dbReference type="Proteomes" id="UP001501337">
    <property type="component" value="Unassembled WGS sequence"/>
</dbReference>
<comment type="caution">
    <text evidence="1">The sequence shown here is derived from an EMBL/GenBank/DDBJ whole genome shotgun (WGS) entry which is preliminary data.</text>
</comment>